<organism evidence="2 3">
    <name type="scientific">Hyphodiscus hymeniophilus</name>
    <dbReference type="NCBI Taxonomy" id="353542"/>
    <lineage>
        <taxon>Eukaryota</taxon>
        <taxon>Fungi</taxon>
        <taxon>Dikarya</taxon>
        <taxon>Ascomycota</taxon>
        <taxon>Pezizomycotina</taxon>
        <taxon>Leotiomycetes</taxon>
        <taxon>Helotiales</taxon>
        <taxon>Hyphodiscaceae</taxon>
        <taxon>Hyphodiscus</taxon>
    </lineage>
</organism>
<evidence type="ECO:0000256" key="1">
    <source>
        <dbReference type="SAM" id="MobiDB-lite"/>
    </source>
</evidence>
<dbReference type="OrthoDB" id="410307at2759"/>
<sequence length="336" mass="36922">MIMASEEQEMLLKISQLAGQINRHKNGQPPDHQTVPAPVSSNFNTRGSMRSSHEANEGATDWNKDYSNRRGNRGAYPSRGFARGGRQAPIHRHRTLVLSGNTPASATLSENASPAGDDGTTTTASAPGWVAKTGRHLQLINTSIYEKDTQTRAKAMEETRKQKLKQRDDREKAKLHKHIQRLAAGNIGATGATPTAANYEIEVQGIRFRVTKNGSKLAKVPGEGFDQGYQQDIRWSSQFTGDPSSAKSTPKIAVVGGVRFYRTKNGNMYRSGIIKAYHIMRTTAEEEDADMSSDEDDEEIDGEDVDSDDLDGEFLGDDGATVDSDVPMQRDYVQFS</sequence>
<dbReference type="Proteomes" id="UP000785200">
    <property type="component" value="Unassembled WGS sequence"/>
</dbReference>
<feature type="region of interest" description="Disordered" evidence="1">
    <location>
        <begin position="285"/>
        <end position="336"/>
    </location>
</feature>
<name>A0A9P7AW82_9HELO</name>
<comment type="caution">
    <text evidence="2">The sequence shown here is derived from an EMBL/GenBank/DDBJ whole genome shotgun (WGS) entry which is preliminary data.</text>
</comment>
<evidence type="ECO:0000313" key="2">
    <source>
        <dbReference type="EMBL" id="KAG0647910.1"/>
    </source>
</evidence>
<feature type="compositionally biased region" description="Basic and acidic residues" evidence="1">
    <location>
        <begin position="51"/>
        <end position="68"/>
    </location>
</feature>
<feature type="region of interest" description="Disordered" evidence="1">
    <location>
        <begin position="102"/>
        <end position="127"/>
    </location>
</feature>
<gene>
    <name evidence="2" type="ORF">D0Z07_5643</name>
</gene>
<reference evidence="2" key="1">
    <citation type="submission" date="2019-07" db="EMBL/GenBank/DDBJ databases">
        <title>Hyphodiscus hymeniophilus genome sequencing and assembly.</title>
        <authorList>
            <person name="Kramer G."/>
            <person name="Nodwell J."/>
        </authorList>
    </citation>
    <scope>NUCLEOTIDE SEQUENCE</scope>
    <source>
        <strain evidence="2">ATCC 34498</strain>
    </source>
</reference>
<proteinExistence type="predicted"/>
<dbReference type="EMBL" id="VNKQ01000011">
    <property type="protein sequence ID" value="KAG0647910.1"/>
    <property type="molecule type" value="Genomic_DNA"/>
</dbReference>
<feature type="compositionally biased region" description="Acidic residues" evidence="1">
    <location>
        <begin position="285"/>
        <end position="316"/>
    </location>
</feature>
<feature type="region of interest" description="Disordered" evidence="1">
    <location>
        <begin position="150"/>
        <end position="172"/>
    </location>
</feature>
<feature type="compositionally biased region" description="Polar residues" evidence="1">
    <location>
        <begin position="39"/>
        <end position="50"/>
    </location>
</feature>
<accession>A0A9P7AW82</accession>
<feature type="compositionally biased region" description="Low complexity" evidence="1">
    <location>
        <begin position="112"/>
        <end position="127"/>
    </location>
</feature>
<keyword evidence="3" id="KW-1185">Reference proteome</keyword>
<evidence type="ECO:0000313" key="3">
    <source>
        <dbReference type="Proteomes" id="UP000785200"/>
    </source>
</evidence>
<protein>
    <submittedName>
        <fullName evidence="2">Uncharacterized protein</fullName>
    </submittedName>
</protein>
<feature type="compositionally biased region" description="Polar residues" evidence="1">
    <location>
        <begin position="102"/>
        <end position="111"/>
    </location>
</feature>
<dbReference type="AlphaFoldDB" id="A0A9P7AW82"/>
<feature type="region of interest" description="Disordered" evidence="1">
    <location>
        <begin position="22"/>
        <end position="86"/>
    </location>
</feature>